<evidence type="ECO:0000313" key="2">
    <source>
        <dbReference type="EMBL" id="GEU72309.1"/>
    </source>
</evidence>
<sequence length="673" mass="75771">MEKVAGRGGRRKEVAGRGGRRKKVIGHEAHPKKVAGRGGRRKKVTGKGGRHEEGVWSVKPGLFISGGRRWKKVEEESPKKVCWEDKSLVKTGGCSIMEEVASRGGRRKEVAGRGGRRKKVTGHEAHWKKVAGRGGRRKKVTGKGGRHEEGVWSVEPDLFRSGGRWWKKVEEESPKKVCWEYKSLVKTGGCSENRPPMLNKDNYVSWSSRIIRYARSRPNGKMIVDSIENGPYLRQMIATPGEPDLPVPDLESFHEQTDEELTETDIKRMDEDDQAIQTILLGLPEDVYAAVDSYDQEEVNELRAKRLAKSHDPLALMAHSQNSFKFPTTHKDQSSSSNHPQQSFPINNKYNPQPLLNQNFMQPPMSSLEDINDPTEAMNAALILFAKAFQLSDRQIQNVEGNGIANQSGTNNVVVARAESTRIGNQARCYNCRGLGIQLQAKKFDFMAAASDLDEKEEVNANCILMANLQQASTSGTQHYKALVYDTDGSAEVHLNDNCYDNEIFNMFTHEEQYTDLLEPIPEPQLVSQNDNHVTSVAPSMVQSGGTIETSFALNEETRTHQESVYHNLVDQVAQVDMINCNMRATNAELQSELARYKIQEQRVEISQEKYDKLEKCYQKSVYQEQYLTRKINALHLSSAKQITTLNDEISNLNKQFSKEKSSISSLMDEKKG</sequence>
<comment type="caution">
    <text evidence="2">The sequence shown here is derived from an EMBL/GenBank/DDBJ whole genome shotgun (WGS) entry which is preliminary data.</text>
</comment>
<feature type="compositionally biased region" description="Basic residues" evidence="1">
    <location>
        <begin position="32"/>
        <end position="45"/>
    </location>
</feature>
<dbReference type="EMBL" id="BKCJ010006466">
    <property type="protein sequence ID" value="GEU72309.1"/>
    <property type="molecule type" value="Genomic_DNA"/>
</dbReference>
<proteinExistence type="predicted"/>
<evidence type="ECO:0000256" key="1">
    <source>
        <dbReference type="SAM" id="MobiDB-lite"/>
    </source>
</evidence>
<feature type="region of interest" description="Disordered" evidence="1">
    <location>
        <begin position="325"/>
        <end position="357"/>
    </location>
</feature>
<protein>
    <submittedName>
        <fullName evidence="2">Uncharacterized protein</fullName>
    </submittedName>
</protein>
<feature type="compositionally biased region" description="Basic and acidic residues" evidence="1">
    <location>
        <begin position="1"/>
        <end position="15"/>
    </location>
</feature>
<accession>A0A6L2MFS4</accession>
<feature type="compositionally biased region" description="Polar residues" evidence="1">
    <location>
        <begin position="334"/>
        <end position="357"/>
    </location>
</feature>
<feature type="region of interest" description="Disordered" evidence="1">
    <location>
        <begin position="1"/>
        <end position="55"/>
    </location>
</feature>
<dbReference type="AlphaFoldDB" id="A0A6L2MFS4"/>
<organism evidence="2">
    <name type="scientific">Tanacetum cinerariifolium</name>
    <name type="common">Dalmatian daisy</name>
    <name type="synonym">Chrysanthemum cinerariifolium</name>
    <dbReference type="NCBI Taxonomy" id="118510"/>
    <lineage>
        <taxon>Eukaryota</taxon>
        <taxon>Viridiplantae</taxon>
        <taxon>Streptophyta</taxon>
        <taxon>Embryophyta</taxon>
        <taxon>Tracheophyta</taxon>
        <taxon>Spermatophyta</taxon>
        <taxon>Magnoliopsida</taxon>
        <taxon>eudicotyledons</taxon>
        <taxon>Gunneridae</taxon>
        <taxon>Pentapetalae</taxon>
        <taxon>asterids</taxon>
        <taxon>campanulids</taxon>
        <taxon>Asterales</taxon>
        <taxon>Asteraceae</taxon>
        <taxon>Asteroideae</taxon>
        <taxon>Anthemideae</taxon>
        <taxon>Anthemidinae</taxon>
        <taxon>Tanacetum</taxon>
    </lineage>
</organism>
<reference evidence="2" key="1">
    <citation type="journal article" date="2019" name="Sci. Rep.">
        <title>Draft genome of Tanacetum cinerariifolium, the natural source of mosquito coil.</title>
        <authorList>
            <person name="Yamashiro T."/>
            <person name="Shiraishi A."/>
            <person name="Satake H."/>
            <person name="Nakayama K."/>
        </authorList>
    </citation>
    <scope>NUCLEOTIDE SEQUENCE</scope>
</reference>
<gene>
    <name evidence="2" type="ORF">Tci_044287</name>
</gene>
<name>A0A6L2MFS4_TANCI</name>